<dbReference type="SUPFAM" id="SSF81296">
    <property type="entry name" value="E set domains"/>
    <property type="match status" value="1"/>
</dbReference>
<evidence type="ECO:0000256" key="1">
    <source>
        <dbReference type="ARBA" id="ARBA00007072"/>
    </source>
</evidence>
<evidence type="ECO:0000256" key="3">
    <source>
        <dbReference type="ARBA" id="ARBA00023277"/>
    </source>
</evidence>
<dbReference type="CDD" id="cd02850">
    <property type="entry name" value="E_set_Cellulase_N"/>
    <property type="match status" value="1"/>
</dbReference>
<proteinExistence type="inferred from homology"/>
<keyword evidence="5 6" id="KW-0624">Polysaccharide degradation</keyword>
<organism evidence="11 12">
    <name type="scientific">Pontibacter rugosus</name>
    <dbReference type="NCBI Taxonomy" id="1745966"/>
    <lineage>
        <taxon>Bacteria</taxon>
        <taxon>Pseudomonadati</taxon>
        <taxon>Bacteroidota</taxon>
        <taxon>Cytophagia</taxon>
        <taxon>Cytophagales</taxon>
        <taxon>Hymenobacteraceae</taxon>
        <taxon>Pontibacter</taxon>
    </lineage>
</organism>
<evidence type="ECO:0000256" key="6">
    <source>
        <dbReference type="PROSITE-ProRule" id="PRU10059"/>
    </source>
</evidence>
<dbReference type="InterPro" id="IPR033126">
    <property type="entry name" value="Glyco_hydro_9_Asp/Glu_AS"/>
</dbReference>
<reference evidence="12" key="1">
    <citation type="journal article" date="2019" name="Int. J. Syst. Evol. Microbiol.">
        <title>The Global Catalogue of Microorganisms (GCM) 10K type strain sequencing project: providing services to taxonomists for standard genome sequencing and annotation.</title>
        <authorList>
            <consortium name="The Broad Institute Genomics Platform"/>
            <consortium name="The Broad Institute Genome Sequencing Center for Infectious Disease"/>
            <person name="Wu L."/>
            <person name="Ma J."/>
        </authorList>
    </citation>
    <scope>NUCLEOTIDE SEQUENCE [LARGE SCALE GENOMIC DNA]</scope>
    <source>
        <strain evidence="12">JCM 31319</strain>
    </source>
</reference>
<dbReference type="SUPFAM" id="SSF48208">
    <property type="entry name" value="Six-hairpin glycosidases"/>
    <property type="match status" value="1"/>
</dbReference>
<evidence type="ECO:0000256" key="8">
    <source>
        <dbReference type="RuleBase" id="RU361166"/>
    </source>
</evidence>
<name>A0ABW3SWP5_9BACT</name>
<evidence type="ECO:0000259" key="10">
    <source>
        <dbReference type="Pfam" id="PF02927"/>
    </source>
</evidence>
<dbReference type="EC" id="3.2.1.4" evidence="8"/>
<dbReference type="Gene3D" id="1.50.10.10">
    <property type="match status" value="1"/>
</dbReference>
<dbReference type="InterPro" id="IPR001701">
    <property type="entry name" value="Glyco_hydro_9"/>
</dbReference>
<dbReference type="InterPro" id="IPR013783">
    <property type="entry name" value="Ig-like_fold"/>
</dbReference>
<dbReference type="GO" id="GO:0016787">
    <property type="term" value="F:hydrolase activity"/>
    <property type="evidence" value="ECO:0007669"/>
    <property type="project" value="UniProtKB-KW"/>
</dbReference>
<keyword evidence="2 6" id="KW-0378">Hydrolase</keyword>
<dbReference type="InterPro" id="IPR018221">
    <property type="entry name" value="Glyco_hydro_9_His_AS"/>
</dbReference>
<dbReference type="EMBL" id="JBHTLD010000200">
    <property type="protein sequence ID" value="MFD1188000.1"/>
    <property type="molecule type" value="Genomic_DNA"/>
</dbReference>
<feature type="active site" evidence="7">
    <location>
        <position position="555"/>
    </location>
</feature>
<evidence type="ECO:0000313" key="12">
    <source>
        <dbReference type="Proteomes" id="UP001597094"/>
    </source>
</evidence>
<feature type="domain" description="Glycoside hydrolase family 9" evidence="9">
    <location>
        <begin position="120"/>
        <end position="576"/>
    </location>
</feature>
<keyword evidence="4 6" id="KW-0326">Glycosidase</keyword>
<keyword evidence="12" id="KW-1185">Reference proteome</keyword>
<protein>
    <recommendedName>
        <fullName evidence="8">Endoglucanase</fullName>
        <ecNumber evidence="8">3.2.1.4</ecNumber>
    </recommendedName>
</protein>
<gene>
    <name evidence="11" type="ORF">ACFQ2O_17440</name>
</gene>
<dbReference type="InterPro" id="IPR014756">
    <property type="entry name" value="Ig_E-set"/>
</dbReference>
<keyword evidence="3 6" id="KW-0119">Carbohydrate metabolism</keyword>
<feature type="domain" description="Cellulase Ig-like" evidence="10">
    <location>
        <begin position="29"/>
        <end position="107"/>
    </location>
</feature>
<accession>A0ABW3SWP5</accession>
<comment type="catalytic activity">
    <reaction evidence="8">
        <text>Endohydrolysis of (1-&gt;4)-beta-D-glucosidic linkages in cellulose, lichenin and cereal beta-D-glucans.</text>
        <dbReference type="EC" id="3.2.1.4"/>
    </reaction>
</comment>
<comment type="similarity">
    <text evidence="1 6 8">Belongs to the glycosyl hydrolase 9 (cellulase E) family.</text>
</comment>
<dbReference type="RefSeq" id="WP_377530740.1">
    <property type="nucleotide sequence ID" value="NZ_JBHTLD010000200.1"/>
</dbReference>
<comment type="caution">
    <text evidence="11">The sequence shown here is derived from an EMBL/GenBank/DDBJ whole genome shotgun (WGS) entry which is preliminary data.</text>
</comment>
<dbReference type="InterPro" id="IPR004197">
    <property type="entry name" value="Cellulase_Ig-like"/>
</dbReference>
<dbReference type="Pfam" id="PF00759">
    <property type="entry name" value="Glyco_hydro_9"/>
    <property type="match status" value="1"/>
</dbReference>
<evidence type="ECO:0000256" key="2">
    <source>
        <dbReference type="ARBA" id="ARBA00022801"/>
    </source>
</evidence>
<dbReference type="Pfam" id="PF02927">
    <property type="entry name" value="CelD_N"/>
    <property type="match status" value="1"/>
</dbReference>
<dbReference type="PROSITE" id="PS00592">
    <property type="entry name" value="GH9_2"/>
    <property type="match status" value="1"/>
</dbReference>
<evidence type="ECO:0000256" key="4">
    <source>
        <dbReference type="ARBA" id="ARBA00023295"/>
    </source>
</evidence>
<dbReference type="Proteomes" id="UP001597094">
    <property type="component" value="Unassembled WGS sequence"/>
</dbReference>
<feature type="active site" evidence="7">
    <location>
        <position position="564"/>
    </location>
</feature>
<evidence type="ECO:0000259" key="9">
    <source>
        <dbReference type="Pfam" id="PF00759"/>
    </source>
</evidence>
<keyword evidence="8" id="KW-0136">Cellulose degradation</keyword>
<dbReference type="PANTHER" id="PTHR22298">
    <property type="entry name" value="ENDO-1,4-BETA-GLUCANASE"/>
    <property type="match status" value="1"/>
</dbReference>
<evidence type="ECO:0000313" key="11">
    <source>
        <dbReference type="EMBL" id="MFD1188000.1"/>
    </source>
</evidence>
<dbReference type="InterPro" id="IPR008928">
    <property type="entry name" value="6-hairpin_glycosidase_sf"/>
</dbReference>
<evidence type="ECO:0000256" key="7">
    <source>
        <dbReference type="PROSITE-ProRule" id="PRU10060"/>
    </source>
</evidence>
<dbReference type="InterPro" id="IPR012341">
    <property type="entry name" value="6hp_glycosidase-like_sf"/>
</dbReference>
<dbReference type="Gene3D" id="2.60.40.10">
    <property type="entry name" value="Immunoglobulins"/>
    <property type="match status" value="1"/>
</dbReference>
<sequence>MEQFRTDILALLTGILTCGSLTASGQQQFSEIRLNQVGFYPEGAKKAVVPGKASGNFYITTPNLSDTLYTGNLGAELKSLHSGKTTRVADFSTFRQSGTYVLLVPGQGYSYPFEVSQEVYQEMTKAAIKAFYFQRASTDLEEEHAGQWSRPAGHPDNKVLVHASAASKKRPEGTVLACSKGWYDAGDYNKYIVNSGITTATMLSAYEDFPVYFNTLNLQLPESNNTLPDVLDEALWNLRWMLTMQDPEDGGVYHKLTTANFEGMSTKPSEASAPRYVVKKSTAAALNFAAVMAQASRVFRKYDKEMPGFADSSLVAAKAAWKWARKNPAVLYDQSEMNKQYAPAINTGAYGDKDVSDEFDWAATELYLATKDDSYYKAIKAMPHKSMDLPSWGQVRFLGYFSLARHEKELTPAAKKNYPKLKAALIAFADQLVQAGEKTPYKVPMGGNAHDFVWGSNAVAGNQGIALVQAYRLTKNKKYLDSALANLDYLLGRNATGYSFLTGFGDKTPMFPHHRLSVSDGVKEPVPGLLVGGPNPGQQDDCTYPTKIADESYVDEECSYASNEIAINWNAPFLYLASALEALKYEAGYVQKKNN</sequence>
<evidence type="ECO:0000256" key="5">
    <source>
        <dbReference type="ARBA" id="ARBA00023326"/>
    </source>
</evidence>
<dbReference type="PROSITE" id="PS00698">
    <property type="entry name" value="GH9_3"/>
    <property type="match status" value="1"/>
</dbReference>
<feature type="active site" evidence="6">
    <location>
        <position position="513"/>
    </location>
</feature>